<dbReference type="InterPro" id="IPR020629">
    <property type="entry name" value="FPG_Glyclase"/>
</dbReference>
<dbReference type="EMBL" id="PYFT01000001">
    <property type="protein sequence ID" value="PSR54730.1"/>
    <property type="molecule type" value="Genomic_DNA"/>
</dbReference>
<evidence type="ECO:0000256" key="13">
    <source>
        <dbReference type="ARBA" id="ARBA00023125"/>
    </source>
</evidence>
<evidence type="ECO:0000256" key="11">
    <source>
        <dbReference type="ARBA" id="ARBA00022801"/>
    </source>
</evidence>
<evidence type="ECO:0000256" key="8">
    <source>
        <dbReference type="ARBA" id="ARBA00022723"/>
    </source>
</evidence>
<dbReference type="EC" id="3.2.2.23" evidence="5"/>
<dbReference type="GO" id="GO:0140078">
    <property type="term" value="F:class I DNA-(apurinic or apyrimidinic site) endonuclease activity"/>
    <property type="evidence" value="ECO:0007669"/>
    <property type="project" value="UniProtKB-EC"/>
</dbReference>
<dbReference type="SMART" id="SM01232">
    <property type="entry name" value="H2TH"/>
    <property type="match status" value="1"/>
</dbReference>
<dbReference type="GO" id="GO:0008534">
    <property type="term" value="F:oxidized purine nucleobase lesion DNA N-glycosylase activity"/>
    <property type="evidence" value="ECO:0007669"/>
    <property type="project" value="UniProtKB-EC"/>
</dbReference>
<keyword evidence="16" id="KW-0511">Multifunctional enzyme</keyword>
<comment type="catalytic activity">
    <reaction evidence="19">
        <text>2'-deoxyribonucleotide-(2'-deoxyribose 5'-phosphate)-2'-deoxyribonucleotide-DNA = a 3'-end 2'-deoxyribonucleotide-(2,3-dehydro-2,3-deoxyribose 5'-phosphate)-DNA + a 5'-end 5'-phospho-2'-deoxyribonucleoside-DNA + H(+)</text>
        <dbReference type="Rhea" id="RHEA:66592"/>
        <dbReference type="Rhea" id="RHEA-COMP:13180"/>
        <dbReference type="Rhea" id="RHEA-COMP:16897"/>
        <dbReference type="Rhea" id="RHEA-COMP:17067"/>
        <dbReference type="ChEBI" id="CHEBI:15378"/>
        <dbReference type="ChEBI" id="CHEBI:136412"/>
        <dbReference type="ChEBI" id="CHEBI:157695"/>
        <dbReference type="ChEBI" id="CHEBI:167181"/>
        <dbReference type="EC" id="4.2.99.18"/>
    </reaction>
</comment>
<keyword evidence="13" id="KW-0238">DNA-binding</keyword>
<evidence type="ECO:0000256" key="4">
    <source>
        <dbReference type="ARBA" id="ARBA00011245"/>
    </source>
</evidence>
<keyword evidence="14" id="KW-0234">DNA repair</keyword>
<dbReference type="InterPro" id="IPR010979">
    <property type="entry name" value="Ribosomal_uS13-like_H2TH"/>
</dbReference>
<proteinExistence type="inferred from homology"/>
<evidence type="ECO:0000256" key="6">
    <source>
        <dbReference type="ARBA" id="ARBA00012720"/>
    </source>
</evidence>
<evidence type="ECO:0000259" key="22">
    <source>
        <dbReference type="PROSITE" id="PS51068"/>
    </source>
</evidence>
<dbReference type="PROSITE" id="PS51068">
    <property type="entry name" value="FPG_CAT"/>
    <property type="match status" value="1"/>
</dbReference>
<evidence type="ECO:0000256" key="7">
    <source>
        <dbReference type="ARBA" id="ARBA00016240"/>
    </source>
</evidence>
<dbReference type="InterPro" id="IPR015886">
    <property type="entry name" value="H2TH_FPG"/>
</dbReference>
<comment type="caution">
    <text evidence="23">The sequence shown here is derived from an EMBL/GenBank/DDBJ whole genome shotgun (WGS) entry which is preliminary data.</text>
</comment>
<evidence type="ECO:0000256" key="15">
    <source>
        <dbReference type="ARBA" id="ARBA00023239"/>
    </source>
</evidence>
<evidence type="ECO:0000313" key="23">
    <source>
        <dbReference type="EMBL" id="PSR54730.1"/>
    </source>
</evidence>
<dbReference type="InterPro" id="IPR012319">
    <property type="entry name" value="FPG_cat"/>
</dbReference>
<evidence type="ECO:0000256" key="10">
    <source>
        <dbReference type="ARBA" id="ARBA00022771"/>
    </source>
</evidence>
<evidence type="ECO:0000256" key="3">
    <source>
        <dbReference type="ARBA" id="ARBA00009409"/>
    </source>
</evidence>
<dbReference type="Gene3D" id="1.10.8.50">
    <property type="match status" value="1"/>
</dbReference>
<dbReference type="Proteomes" id="UP000240357">
    <property type="component" value="Unassembled WGS sequence"/>
</dbReference>
<sequence length="271" mass="30826">MPELPEVETYRRYFEETALGQTVVDLKAEDPRRQLTTDYDTILQALKGTQFIGTHRIGKHFLITLNSGKILVLHFGMTGDLAYYRNEEDTPRFARVVFYFSNGFRLAFIDSRKFGRIGLATSVEEYQQRKGLGPDALDITLPQLQTSLEKRKAPIKPLLLDQKILAGIGNWIADEVLFQAKIHPAKPANTLSSREFKQLHQAIQLVLQTAIEHEAVYQTFPKLFLIHARGWDDTVLTTASERQICPRHGTPLEIIKVGGRTTYFCPVCQPL</sequence>
<evidence type="ECO:0000256" key="12">
    <source>
        <dbReference type="ARBA" id="ARBA00022833"/>
    </source>
</evidence>
<dbReference type="Pfam" id="PF01149">
    <property type="entry name" value="Fapy_DNA_glyco"/>
    <property type="match status" value="1"/>
</dbReference>
<dbReference type="PROSITE" id="PS51066">
    <property type="entry name" value="ZF_FPG_2"/>
    <property type="match status" value="1"/>
</dbReference>
<evidence type="ECO:0000256" key="16">
    <source>
        <dbReference type="ARBA" id="ARBA00023268"/>
    </source>
</evidence>
<evidence type="ECO:0000256" key="18">
    <source>
        <dbReference type="ARBA" id="ARBA00030638"/>
    </source>
</evidence>
<evidence type="ECO:0000259" key="21">
    <source>
        <dbReference type="PROSITE" id="PS51066"/>
    </source>
</evidence>
<evidence type="ECO:0000256" key="2">
    <source>
        <dbReference type="ARBA" id="ARBA00001947"/>
    </source>
</evidence>
<feature type="domain" description="FPG-type" evidence="21">
    <location>
        <begin position="225"/>
        <end position="270"/>
    </location>
</feature>
<name>A0A2T2YGV7_9BACT</name>
<comment type="catalytic activity">
    <reaction evidence="1">
        <text>Hydrolysis of DNA containing ring-opened 7-methylguanine residues, releasing 2,6-diamino-4-hydroxy-5-(N-methyl)formamidopyrimidine.</text>
        <dbReference type="EC" id="3.2.2.23"/>
    </reaction>
</comment>
<evidence type="ECO:0000256" key="9">
    <source>
        <dbReference type="ARBA" id="ARBA00022763"/>
    </source>
</evidence>
<keyword evidence="11" id="KW-0378">Hydrolase</keyword>
<dbReference type="AlphaFoldDB" id="A0A2T2YGV7"/>
<protein>
    <recommendedName>
        <fullName evidence="7">Formamidopyrimidine-DNA glycosylase</fullName>
        <ecNumber evidence="5">3.2.2.23</ecNumber>
        <ecNumber evidence="6">4.2.99.18</ecNumber>
    </recommendedName>
    <alternativeName>
        <fullName evidence="18">DNA-(apurinic or apyrimidinic site) lyase MutM</fullName>
    </alternativeName>
</protein>
<organism evidence="23 24">
    <name type="scientific">Adhaeribacter arboris</name>
    <dbReference type="NCBI Taxonomy" id="2072846"/>
    <lineage>
        <taxon>Bacteria</taxon>
        <taxon>Pseudomonadati</taxon>
        <taxon>Bacteroidota</taxon>
        <taxon>Cytophagia</taxon>
        <taxon>Cytophagales</taxon>
        <taxon>Hymenobacteraceae</taxon>
        <taxon>Adhaeribacter</taxon>
    </lineage>
</organism>
<evidence type="ECO:0000256" key="17">
    <source>
        <dbReference type="ARBA" id="ARBA00023295"/>
    </source>
</evidence>
<keyword evidence="10 20" id="KW-0863">Zinc-finger</keyword>
<evidence type="ECO:0000256" key="19">
    <source>
        <dbReference type="ARBA" id="ARBA00044632"/>
    </source>
</evidence>
<dbReference type="PANTHER" id="PTHR22993">
    <property type="entry name" value="FORMAMIDOPYRIMIDINE-DNA GLYCOSYLASE"/>
    <property type="match status" value="1"/>
</dbReference>
<evidence type="ECO:0000256" key="1">
    <source>
        <dbReference type="ARBA" id="ARBA00001668"/>
    </source>
</evidence>
<keyword evidence="24" id="KW-1185">Reference proteome</keyword>
<dbReference type="OrthoDB" id="9800855at2"/>
<dbReference type="NCBIfam" id="TIGR00577">
    <property type="entry name" value="fpg"/>
    <property type="match status" value="1"/>
</dbReference>
<comment type="cofactor">
    <cofactor evidence="2">
        <name>Zn(2+)</name>
        <dbReference type="ChEBI" id="CHEBI:29105"/>
    </cofactor>
</comment>
<dbReference type="PANTHER" id="PTHR22993:SF9">
    <property type="entry name" value="FORMAMIDOPYRIMIDINE-DNA GLYCOSYLASE"/>
    <property type="match status" value="1"/>
</dbReference>
<dbReference type="InterPro" id="IPR035937">
    <property type="entry name" value="FPG_N"/>
</dbReference>
<feature type="domain" description="Formamidopyrimidine-DNA glycosylase catalytic" evidence="22">
    <location>
        <begin position="2"/>
        <end position="115"/>
    </location>
</feature>
<dbReference type="SUPFAM" id="SSF57716">
    <property type="entry name" value="Glucocorticoid receptor-like (DNA-binding domain)"/>
    <property type="match status" value="1"/>
</dbReference>
<dbReference type="GO" id="GO:0006284">
    <property type="term" value="P:base-excision repair"/>
    <property type="evidence" value="ECO:0007669"/>
    <property type="project" value="InterPro"/>
</dbReference>
<evidence type="ECO:0000256" key="5">
    <source>
        <dbReference type="ARBA" id="ARBA00012024"/>
    </source>
</evidence>
<comment type="similarity">
    <text evidence="3">Belongs to the FPG family.</text>
</comment>
<reference evidence="23 24" key="1">
    <citation type="submission" date="2018-03" db="EMBL/GenBank/DDBJ databases">
        <title>Adhaeribacter sp. HMF7605 Genome sequencing and assembly.</title>
        <authorList>
            <person name="Kang H."/>
            <person name="Kang J."/>
            <person name="Cha I."/>
            <person name="Kim H."/>
            <person name="Joh K."/>
        </authorList>
    </citation>
    <scope>NUCLEOTIDE SEQUENCE [LARGE SCALE GENOMIC DNA]</scope>
    <source>
        <strain evidence="23 24">HMF7605</strain>
    </source>
</reference>
<dbReference type="Gene3D" id="3.20.190.10">
    <property type="entry name" value="MutM-like, N-terminal"/>
    <property type="match status" value="1"/>
</dbReference>
<keyword evidence="12" id="KW-0862">Zinc</keyword>
<comment type="subunit">
    <text evidence="4">Monomer.</text>
</comment>
<dbReference type="GO" id="GO:0003684">
    <property type="term" value="F:damaged DNA binding"/>
    <property type="evidence" value="ECO:0007669"/>
    <property type="project" value="InterPro"/>
</dbReference>
<dbReference type="Pfam" id="PF06831">
    <property type="entry name" value="H2TH"/>
    <property type="match status" value="1"/>
</dbReference>
<dbReference type="SUPFAM" id="SSF46946">
    <property type="entry name" value="S13-like H2TH domain"/>
    <property type="match status" value="1"/>
</dbReference>
<dbReference type="EC" id="4.2.99.18" evidence="6"/>
<keyword evidence="17" id="KW-0326">Glycosidase</keyword>
<keyword evidence="8" id="KW-0479">Metal-binding</keyword>
<keyword evidence="15" id="KW-0456">Lyase</keyword>
<dbReference type="InterPro" id="IPR000214">
    <property type="entry name" value="Znf_DNA_glyclase/AP_lyase"/>
</dbReference>
<dbReference type="RefSeq" id="WP_106930669.1">
    <property type="nucleotide sequence ID" value="NZ_PYFT01000001.1"/>
</dbReference>
<dbReference type="GO" id="GO:0008270">
    <property type="term" value="F:zinc ion binding"/>
    <property type="evidence" value="ECO:0007669"/>
    <property type="project" value="UniProtKB-KW"/>
</dbReference>
<dbReference type="SMART" id="SM00898">
    <property type="entry name" value="Fapy_DNA_glyco"/>
    <property type="match status" value="1"/>
</dbReference>
<keyword evidence="9" id="KW-0227">DNA damage</keyword>
<evidence type="ECO:0000313" key="24">
    <source>
        <dbReference type="Proteomes" id="UP000240357"/>
    </source>
</evidence>
<evidence type="ECO:0000256" key="20">
    <source>
        <dbReference type="PROSITE-ProRule" id="PRU00391"/>
    </source>
</evidence>
<dbReference type="SUPFAM" id="SSF81624">
    <property type="entry name" value="N-terminal domain of MutM-like DNA repair proteins"/>
    <property type="match status" value="1"/>
</dbReference>
<evidence type="ECO:0000256" key="14">
    <source>
        <dbReference type="ARBA" id="ARBA00023204"/>
    </source>
</evidence>
<accession>A0A2T2YGV7</accession>
<gene>
    <name evidence="23" type="primary">mutM</name>
    <name evidence="23" type="ORF">AHMF7605_15050</name>
</gene>